<protein>
    <submittedName>
        <fullName evidence="1">2-polyprenyl-3-methyl-5-hydroxy-6-metoxy-1, 4-benzoquinol methylase</fullName>
    </submittedName>
</protein>
<dbReference type="AlphaFoldDB" id="A0A2K8L3V0"/>
<dbReference type="KEGG" id="mfn:Ga0123462_0913"/>
<dbReference type="Pfam" id="PF13489">
    <property type="entry name" value="Methyltransf_23"/>
    <property type="match status" value="1"/>
</dbReference>
<dbReference type="PANTHER" id="PTHR43861">
    <property type="entry name" value="TRANS-ACONITATE 2-METHYLTRANSFERASE-RELATED"/>
    <property type="match status" value="1"/>
</dbReference>
<accession>A0A2K8L3V0</accession>
<dbReference type="Proteomes" id="UP000231637">
    <property type="component" value="Chromosome"/>
</dbReference>
<organism evidence="1 2">
    <name type="scientific">Mariprofundus ferrinatatus</name>
    <dbReference type="NCBI Taxonomy" id="1921087"/>
    <lineage>
        <taxon>Bacteria</taxon>
        <taxon>Pseudomonadati</taxon>
        <taxon>Pseudomonadota</taxon>
        <taxon>Candidatius Mariprofundia</taxon>
        <taxon>Mariprofundales</taxon>
        <taxon>Mariprofundaceae</taxon>
        <taxon>Mariprofundus</taxon>
    </lineage>
</organism>
<keyword evidence="2" id="KW-1185">Reference proteome</keyword>
<dbReference type="EMBL" id="CP018800">
    <property type="protein sequence ID" value="ATX81782.1"/>
    <property type="molecule type" value="Genomic_DNA"/>
</dbReference>
<dbReference type="OrthoDB" id="9810247at2"/>
<dbReference type="CDD" id="cd02440">
    <property type="entry name" value="AdoMet_MTases"/>
    <property type="match status" value="1"/>
</dbReference>
<keyword evidence="1" id="KW-0489">Methyltransferase</keyword>
<dbReference type="RefSeq" id="WP_100265203.1">
    <property type="nucleotide sequence ID" value="NZ_CP018800.1"/>
</dbReference>
<gene>
    <name evidence="1" type="ORF">Ga0123462_0913</name>
</gene>
<dbReference type="GO" id="GO:0032259">
    <property type="term" value="P:methylation"/>
    <property type="evidence" value="ECO:0007669"/>
    <property type="project" value="UniProtKB-KW"/>
</dbReference>
<dbReference type="Gene3D" id="3.40.50.150">
    <property type="entry name" value="Vaccinia Virus protein VP39"/>
    <property type="match status" value="1"/>
</dbReference>
<reference evidence="1 2" key="1">
    <citation type="submission" date="2016-12" db="EMBL/GenBank/DDBJ databases">
        <title>Isolation and genomic insights into novel planktonic Zetaproteobacteria from stratified waters of the Chesapeake Bay.</title>
        <authorList>
            <person name="McAllister S.M."/>
            <person name="Kato S."/>
            <person name="Chan C.S."/>
            <person name="Chiu B.K."/>
            <person name="Field E.K."/>
        </authorList>
    </citation>
    <scope>NUCLEOTIDE SEQUENCE [LARGE SCALE GENOMIC DNA]</scope>
    <source>
        <strain evidence="1 2">CP-8</strain>
    </source>
</reference>
<name>A0A2K8L3V0_9PROT</name>
<proteinExistence type="predicted"/>
<dbReference type="GO" id="GO:0008168">
    <property type="term" value="F:methyltransferase activity"/>
    <property type="evidence" value="ECO:0007669"/>
    <property type="project" value="UniProtKB-KW"/>
</dbReference>
<dbReference type="SUPFAM" id="SSF53335">
    <property type="entry name" value="S-adenosyl-L-methionine-dependent methyltransferases"/>
    <property type="match status" value="1"/>
</dbReference>
<evidence type="ECO:0000313" key="2">
    <source>
        <dbReference type="Proteomes" id="UP000231637"/>
    </source>
</evidence>
<sequence length="243" mass="27970">MERKIYQLMRDVEDTHWWFTARREIVSKLLGSLSLSPEMKILDVGCGTGGNFNMLSKFGQLEGLECDEEALLMARKRDVCPVLHGSMPECVSIEGERYHLITMFDVLEHIEDDRGTILKAWELLLPGGRLMLTVPAFPFLWSEHDTQHHHKRRYKRGQLEQLLIDAKFEPEYLTYYNTLLFPIVVAARLIKRVAGIHGDEEELPPPLLNRALKQIMASERHLMPGIRLPFGVSLLAVCRKPLL</sequence>
<dbReference type="InterPro" id="IPR029063">
    <property type="entry name" value="SAM-dependent_MTases_sf"/>
</dbReference>
<keyword evidence="1" id="KW-0808">Transferase</keyword>
<evidence type="ECO:0000313" key="1">
    <source>
        <dbReference type="EMBL" id="ATX81782.1"/>
    </source>
</evidence>